<dbReference type="OrthoDB" id="4890185at2759"/>
<sequence>SKYTCQSQQATPKKARGQRPKLSEEDINNIIEFISSSKRNRRMLYYKVIQGLDLPVGTTAL</sequence>
<reference evidence="3" key="1">
    <citation type="journal article" date="2017" name="Genome Biol.">
        <title>Comparative genomics reveals high biological diversity and specific adaptations in the industrially and medically important fungal genus Aspergillus.</title>
        <authorList>
            <person name="de Vries R.P."/>
            <person name="Riley R."/>
            <person name="Wiebenga A."/>
            <person name="Aguilar-Osorio G."/>
            <person name="Amillis S."/>
            <person name="Uchima C.A."/>
            <person name="Anderluh G."/>
            <person name="Asadollahi M."/>
            <person name="Askin M."/>
            <person name="Barry K."/>
            <person name="Battaglia E."/>
            <person name="Bayram O."/>
            <person name="Benocci T."/>
            <person name="Braus-Stromeyer S.A."/>
            <person name="Caldana C."/>
            <person name="Canovas D."/>
            <person name="Cerqueira G.C."/>
            <person name="Chen F."/>
            <person name="Chen W."/>
            <person name="Choi C."/>
            <person name="Clum A."/>
            <person name="Dos Santos R.A."/>
            <person name="Damasio A.R."/>
            <person name="Diallinas G."/>
            <person name="Emri T."/>
            <person name="Fekete E."/>
            <person name="Flipphi M."/>
            <person name="Freyberg S."/>
            <person name="Gallo A."/>
            <person name="Gournas C."/>
            <person name="Habgood R."/>
            <person name="Hainaut M."/>
            <person name="Harispe M.L."/>
            <person name="Henrissat B."/>
            <person name="Hilden K.S."/>
            <person name="Hope R."/>
            <person name="Hossain A."/>
            <person name="Karabika E."/>
            <person name="Karaffa L."/>
            <person name="Karanyi Z."/>
            <person name="Krasevec N."/>
            <person name="Kuo A."/>
            <person name="Kusch H."/>
            <person name="LaButti K."/>
            <person name="Lagendijk E.L."/>
            <person name="Lapidus A."/>
            <person name="Levasseur A."/>
            <person name="Lindquist E."/>
            <person name="Lipzen A."/>
            <person name="Logrieco A.F."/>
            <person name="MacCabe A."/>
            <person name="Maekelae M.R."/>
            <person name="Malavazi I."/>
            <person name="Melin P."/>
            <person name="Meyer V."/>
            <person name="Mielnichuk N."/>
            <person name="Miskei M."/>
            <person name="Molnar A.P."/>
            <person name="Mule G."/>
            <person name="Ngan C.Y."/>
            <person name="Orejas M."/>
            <person name="Orosz E."/>
            <person name="Ouedraogo J.P."/>
            <person name="Overkamp K.M."/>
            <person name="Park H.-S."/>
            <person name="Perrone G."/>
            <person name="Piumi F."/>
            <person name="Punt P.J."/>
            <person name="Ram A.F."/>
            <person name="Ramon A."/>
            <person name="Rauscher S."/>
            <person name="Record E."/>
            <person name="Riano-Pachon D.M."/>
            <person name="Robert V."/>
            <person name="Roehrig J."/>
            <person name="Ruller R."/>
            <person name="Salamov A."/>
            <person name="Salih N.S."/>
            <person name="Samson R.A."/>
            <person name="Sandor E."/>
            <person name="Sanguinetti M."/>
            <person name="Schuetze T."/>
            <person name="Sepcic K."/>
            <person name="Shelest E."/>
            <person name="Sherlock G."/>
            <person name="Sophianopoulou V."/>
            <person name="Squina F.M."/>
            <person name="Sun H."/>
            <person name="Susca A."/>
            <person name="Todd R.B."/>
            <person name="Tsang A."/>
            <person name="Unkles S.E."/>
            <person name="van de Wiele N."/>
            <person name="van Rossen-Uffink D."/>
            <person name="Oliveira J.V."/>
            <person name="Vesth T.C."/>
            <person name="Visser J."/>
            <person name="Yu J.-H."/>
            <person name="Zhou M."/>
            <person name="Andersen M.R."/>
            <person name="Archer D.B."/>
            <person name="Baker S.E."/>
            <person name="Benoit I."/>
            <person name="Brakhage A.A."/>
            <person name="Braus G.H."/>
            <person name="Fischer R."/>
            <person name="Frisvad J.C."/>
            <person name="Goldman G.H."/>
            <person name="Houbraken J."/>
            <person name="Oakley B."/>
            <person name="Pocsi I."/>
            <person name="Scazzocchio C."/>
            <person name="Seiboth B."/>
            <person name="vanKuyk P.A."/>
            <person name="Wortman J."/>
            <person name="Dyer P.S."/>
            <person name="Grigoriev I.V."/>
        </authorList>
    </citation>
    <scope>NUCLEOTIDE SEQUENCE [LARGE SCALE GENOMIC DNA]</scope>
    <source>
        <strain evidence="3">CBS 593.65</strain>
    </source>
</reference>
<feature type="non-terminal residue" evidence="2">
    <location>
        <position position="1"/>
    </location>
</feature>
<dbReference type="GeneID" id="63759383"/>
<dbReference type="Proteomes" id="UP000184356">
    <property type="component" value="Unassembled WGS sequence"/>
</dbReference>
<dbReference type="VEuPathDB" id="FungiDB:ASPSYDRAFT_164996"/>
<proteinExistence type="predicted"/>
<protein>
    <submittedName>
        <fullName evidence="2">Uncharacterized protein</fullName>
    </submittedName>
</protein>
<feature type="compositionally biased region" description="Polar residues" evidence="1">
    <location>
        <begin position="1"/>
        <end position="11"/>
    </location>
</feature>
<evidence type="ECO:0000313" key="3">
    <source>
        <dbReference type="Proteomes" id="UP000184356"/>
    </source>
</evidence>
<evidence type="ECO:0000256" key="1">
    <source>
        <dbReference type="SAM" id="MobiDB-lite"/>
    </source>
</evidence>
<name>A0A1L9SZ06_9EURO</name>
<dbReference type="EMBL" id="KV878603">
    <property type="protein sequence ID" value="OJJ52263.1"/>
    <property type="molecule type" value="Genomic_DNA"/>
</dbReference>
<feature type="region of interest" description="Disordered" evidence="1">
    <location>
        <begin position="1"/>
        <end position="22"/>
    </location>
</feature>
<organism evidence="2 3">
    <name type="scientific">Aspergillus sydowii CBS 593.65</name>
    <dbReference type="NCBI Taxonomy" id="1036612"/>
    <lineage>
        <taxon>Eukaryota</taxon>
        <taxon>Fungi</taxon>
        <taxon>Dikarya</taxon>
        <taxon>Ascomycota</taxon>
        <taxon>Pezizomycotina</taxon>
        <taxon>Eurotiomycetes</taxon>
        <taxon>Eurotiomycetidae</taxon>
        <taxon>Eurotiales</taxon>
        <taxon>Aspergillaceae</taxon>
        <taxon>Aspergillus</taxon>
        <taxon>Aspergillus subgen. Nidulantes</taxon>
    </lineage>
</organism>
<accession>A0A1L9SZ06</accession>
<dbReference type="AlphaFoldDB" id="A0A1L9SZ06"/>
<dbReference type="RefSeq" id="XP_040696069.1">
    <property type="nucleotide sequence ID" value="XM_040843310.1"/>
</dbReference>
<keyword evidence="3" id="KW-1185">Reference proteome</keyword>
<evidence type="ECO:0000313" key="2">
    <source>
        <dbReference type="EMBL" id="OJJ52263.1"/>
    </source>
</evidence>
<dbReference type="STRING" id="1036612.A0A1L9SZ06"/>
<gene>
    <name evidence="2" type="ORF">ASPSYDRAFT_164996</name>
</gene>